<dbReference type="InterPro" id="IPR036378">
    <property type="entry name" value="FAS1_dom_sf"/>
</dbReference>
<accession>A0ABW1YB57</accession>
<dbReference type="InterPro" id="IPR050904">
    <property type="entry name" value="Adhesion/Biosynth-related"/>
</dbReference>
<gene>
    <name evidence="2" type="ORF">ACFP81_00525</name>
</gene>
<dbReference type="InterPro" id="IPR000782">
    <property type="entry name" value="FAS1_domain"/>
</dbReference>
<dbReference type="Proteomes" id="UP001596297">
    <property type="component" value="Unassembled WGS sequence"/>
</dbReference>
<comment type="caution">
    <text evidence="2">The sequence shown here is derived from an EMBL/GenBank/DDBJ whole genome shotgun (WGS) entry which is preliminary data.</text>
</comment>
<organism evidence="2 3">
    <name type="scientific">Deinococcus lacus</name>
    <dbReference type="NCBI Taxonomy" id="392561"/>
    <lineage>
        <taxon>Bacteria</taxon>
        <taxon>Thermotogati</taxon>
        <taxon>Deinococcota</taxon>
        <taxon>Deinococci</taxon>
        <taxon>Deinococcales</taxon>
        <taxon>Deinococcaceae</taxon>
        <taxon>Deinococcus</taxon>
    </lineage>
</organism>
<dbReference type="PANTHER" id="PTHR10900:SF77">
    <property type="entry name" value="FI19380P1"/>
    <property type="match status" value="1"/>
</dbReference>
<dbReference type="Pfam" id="PF02469">
    <property type="entry name" value="Fasciclin"/>
    <property type="match status" value="1"/>
</dbReference>
<evidence type="ECO:0000313" key="2">
    <source>
        <dbReference type="EMBL" id="MFC6590672.1"/>
    </source>
</evidence>
<dbReference type="SMART" id="SM00554">
    <property type="entry name" value="FAS1"/>
    <property type="match status" value="1"/>
</dbReference>
<dbReference type="PROSITE" id="PS50213">
    <property type="entry name" value="FAS1"/>
    <property type="match status" value="1"/>
</dbReference>
<evidence type="ECO:0000313" key="3">
    <source>
        <dbReference type="Proteomes" id="UP001596297"/>
    </source>
</evidence>
<sequence>MAPTAPSTTVSVVDLGTIHTEKPASAIAVSELVKQIGNSTAVTTGTATVNTNTTGMTDTTMVGNTMTSTDTATTTTVTTDTAVATGTMTDMASDVTILTTLEGLGNYSTFLQLVRDAELEDVLVSDEYTILVPTDEAFAALDPEVRAMLAENPDLLAAVLGYHVIPGKIMAADLAGATLINVYDEELPLVVSDKGITIGSATVNTTAIQAGNSVVYPINSVLIPDGLE</sequence>
<evidence type="ECO:0000259" key="1">
    <source>
        <dbReference type="PROSITE" id="PS50213"/>
    </source>
</evidence>
<name>A0ABW1YB57_9DEIO</name>
<keyword evidence="3" id="KW-1185">Reference proteome</keyword>
<dbReference type="RefSeq" id="WP_380081691.1">
    <property type="nucleotide sequence ID" value="NZ_JBHSWD010000001.1"/>
</dbReference>
<feature type="domain" description="FAS1" evidence="1">
    <location>
        <begin position="94"/>
        <end position="222"/>
    </location>
</feature>
<protein>
    <submittedName>
        <fullName evidence="2">Fasciclin domain-containing protein</fullName>
    </submittedName>
</protein>
<dbReference type="PANTHER" id="PTHR10900">
    <property type="entry name" value="PERIOSTIN-RELATED"/>
    <property type="match status" value="1"/>
</dbReference>
<dbReference type="SUPFAM" id="SSF82153">
    <property type="entry name" value="FAS1 domain"/>
    <property type="match status" value="1"/>
</dbReference>
<dbReference type="EMBL" id="JBHSWD010000001">
    <property type="protein sequence ID" value="MFC6590672.1"/>
    <property type="molecule type" value="Genomic_DNA"/>
</dbReference>
<proteinExistence type="predicted"/>
<reference evidence="3" key="1">
    <citation type="journal article" date="2019" name="Int. J. Syst. Evol. Microbiol.">
        <title>The Global Catalogue of Microorganisms (GCM) 10K type strain sequencing project: providing services to taxonomists for standard genome sequencing and annotation.</title>
        <authorList>
            <consortium name="The Broad Institute Genomics Platform"/>
            <consortium name="The Broad Institute Genome Sequencing Center for Infectious Disease"/>
            <person name="Wu L."/>
            <person name="Ma J."/>
        </authorList>
    </citation>
    <scope>NUCLEOTIDE SEQUENCE [LARGE SCALE GENOMIC DNA]</scope>
    <source>
        <strain evidence="3">CGMCC 1.15772</strain>
    </source>
</reference>
<dbReference type="Gene3D" id="2.30.180.10">
    <property type="entry name" value="FAS1 domain"/>
    <property type="match status" value="1"/>
</dbReference>